<dbReference type="GO" id="GO:0005886">
    <property type="term" value="C:plasma membrane"/>
    <property type="evidence" value="ECO:0007669"/>
    <property type="project" value="UniProtKB-SubCell"/>
</dbReference>
<keyword evidence="9" id="KW-1185">Reference proteome</keyword>
<dbReference type="AlphaFoldDB" id="A0A398B4L8"/>
<organism evidence="8 9">
    <name type="scientific">Peribacillus asahii</name>
    <dbReference type="NCBI Taxonomy" id="228899"/>
    <lineage>
        <taxon>Bacteria</taxon>
        <taxon>Bacillati</taxon>
        <taxon>Bacillota</taxon>
        <taxon>Bacilli</taxon>
        <taxon>Bacillales</taxon>
        <taxon>Bacillaceae</taxon>
        <taxon>Peribacillus</taxon>
    </lineage>
</organism>
<dbReference type="InterPro" id="IPR051612">
    <property type="entry name" value="Teichoic_Acid_Biosynth"/>
</dbReference>
<dbReference type="GO" id="GO:0019350">
    <property type="term" value="P:teichoic acid biosynthetic process"/>
    <property type="evidence" value="ECO:0007669"/>
    <property type="project" value="UniProtKB-KW"/>
</dbReference>
<dbReference type="InterPro" id="IPR043149">
    <property type="entry name" value="TagF_N"/>
</dbReference>
<feature type="domain" description="TarS C-terminal" evidence="7">
    <location>
        <begin position="178"/>
        <end position="322"/>
    </location>
</feature>
<dbReference type="Gene3D" id="3.40.50.12580">
    <property type="match status" value="2"/>
</dbReference>
<accession>A0A398B4L8</accession>
<evidence type="ECO:0000256" key="4">
    <source>
        <dbReference type="ARBA" id="ARBA00022679"/>
    </source>
</evidence>
<keyword evidence="5" id="KW-0777">Teichoic acid biosynthesis</keyword>
<dbReference type="InterPro" id="IPR041038">
    <property type="entry name" value="TarS_C1"/>
</dbReference>
<dbReference type="InterPro" id="IPR043148">
    <property type="entry name" value="TagF_C"/>
</dbReference>
<evidence type="ECO:0000256" key="6">
    <source>
        <dbReference type="ARBA" id="ARBA00023136"/>
    </source>
</evidence>
<dbReference type="InterPro" id="IPR007554">
    <property type="entry name" value="Glycerophosphate_synth"/>
</dbReference>
<dbReference type="PANTHER" id="PTHR37316:SF3">
    <property type="entry name" value="TEICHOIC ACID GLYCEROL-PHOSPHATE TRANSFERASE"/>
    <property type="match status" value="1"/>
</dbReference>
<keyword evidence="4 8" id="KW-0808">Transferase</keyword>
<comment type="similarity">
    <text evidence="2">Belongs to the CDP-glycerol glycerophosphotransferase family.</text>
</comment>
<evidence type="ECO:0000313" key="9">
    <source>
        <dbReference type="Proteomes" id="UP000266016"/>
    </source>
</evidence>
<evidence type="ECO:0000256" key="5">
    <source>
        <dbReference type="ARBA" id="ARBA00022944"/>
    </source>
</evidence>
<dbReference type="Pfam" id="PF04464">
    <property type="entry name" value="Glyphos_transf"/>
    <property type="match status" value="2"/>
</dbReference>
<evidence type="ECO:0000256" key="2">
    <source>
        <dbReference type="ARBA" id="ARBA00010488"/>
    </source>
</evidence>
<dbReference type="RefSeq" id="WP_119117618.1">
    <property type="nucleotide sequence ID" value="NZ_QWVS01000023.1"/>
</dbReference>
<evidence type="ECO:0000256" key="3">
    <source>
        <dbReference type="ARBA" id="ARBA00022475"/>
    </source>
</evidence>
<evidence type="ECO:0000313" key="8">
    <source>
        <dbReference type="EMBL" id="RID84767.1"/>
    </source>
</evidence>
<comment type="caution">
    <text evidence="8">The sequence shown here is derived from an EMBL/GenBank/DDBJ whole genome shotgun (WGS) entry which is preliminary data.</text>
</comment>
<protein>
    <submittedName>
        <fullName evidence="8">CDP-glycerol--glycerophosphate glycerophosphotransferase</fullName>
    </submittedName>
</protein>
<evidence type="ECO:0000259" key="7">
    <source>
        <dbReference type="Pfam" id="PF18674"/>
    </source>
</evidence>
<evidence type="ECO:0000256" key="1">
    <source>
        <dbReference type="ARBA" id="ARBA00004202"/>
    </source>
</evidence>
<dbReference type="Gene3D" id="3.40.50.11820">
    <property type="match status" value="1"/>
</dbReference>
<dbReference type="GO" id="GO:0047355">
    <property type="term" value="F:CDP-glycerol glycerophosphotransferase activity"/>
    <property type="evidence" value="ECO:0007669"/>
    <property type="project" value="InterPro"/>
</dbReference>
<dbReference type="SUPFAM" id="SSF53756">
    <property type="entry name" value="UDP-Glycosyltransferase/glycogen phosphorylase"/>
    <property type="match status" value="2"/>
</dbReference>
<dbReference type="Pfam" id="PF18674">
    <property type="entry name" value="TarS_C1"/>
    <property type="match status" value="1"/>
</dbReference>
<name>A0A398B4L8_9BACI</name>
<sequence>MKWSSFRNLLYKKRPKVKLKHNISIVQDKENVTIQGEFSKEYYCAKELWFKSRKEEDDVIKVAEIAPTPHFLFQVNLEELLNKFQDLEPTIYDCYLKVRVPVEELGEKTLERIEETAEFFEENGVKIAEYFIRFGRFQNTVIQHTQTHQSGEKQGGFIITKKGNISFAYNVILAPSVKLQIDKIQNQASKMIIEGKMFTKNSRIVSGEAIVKGRNNKKEYSAHVSFLHKEEATIKKYGLNRYEYVVEFDREHLVSNQWEDDIYDFYLNLDLHDQEEEKLVRIGRPTTRVKLFIKEDSVQKNDAVAVINPYFTFKASNLSLEVYNFPVETYRFLKKKMRWSKLLRATHKKDDVWIVGERTYKAQDTGYHFFKHMRQNYPDKEVYYVIEKDSPEAKNVEPLGNVLYFKSKEHIMKTLISTRVISSHHPDYLYPIRTGSFKRKVKALKVFLQHGVMGTKNMVANYGKNSTSGFNTDIFLVSSDFEKDMIVTDFGYDENEVFVTGLSRFDKLFEKDVPVKKQLLVIPTWRDWITSDEAFLESEYFERYQQLIHHPDLHALAKTHQFEIIFCLHPNMQKFTHYFQDAPVKVISQGEVDVQRLIKESAVMITDYSSVAFDFSFLHKPVIYYQFDRSRFIGKRPSHLNLDKDLPGDIVNELEDLLAKLEESANSDFIMKEEYIERADRFIKYRDLNSSERIYEAVKEAEKEEGLVEKVVHHPVSNVLKNRFRKSKHYFPIMKKAYKVMSKVLPVDKNLILFESGLGKQFSDSPKYIYEELLKRDAPYKKVWVYNNNLPVKDKQTKRIKRLSPEYYYYLAKAGYWVNNQNFPTYLSKRKETTYLQTWHGTPLKKMQFDIENIQGRDDEYLNRVHHATKTWDYLISPSPYASKAFRSAFRYEKEILEIGYPRNDLFYRDDVDELSQEIIRKLKLPTDKKVILYAPTFRDNQTSKNNKFVFELNFDLEAMKQALGDEYILLLRMHVVISNNLTIPEEYQDFVINVSKYPDIQELYLISDILMTDYSSVMFDFANTNRPILYYTYDLDDYRDNLRGFYIDFEDEAPGPLMKTTEDIIDAVLHLDEVNKKYETKYRAFRSKYCGLEDGKASERAVDLVFKD</sequence>
<dbReference type="EMBL" id="QWVS01000023">
    <property type="protein sequence ID" value="RID84767.1"/>
    <property type="molecule type" value="Genomic_DNA"/>
</dbReference>
<comment type="subcellular location">
    <subcellularLocation>
        <location evidence="1">Cell membrane</location>
        <topology evidence="1">Peripheral membrane protein</topology>
    </subcellularLocation>
</comment>
<gene>
    <name evidence="8" type="ORF">D1953_12960</name>
</gene>
<dbReference type="PANTHER" id="PTHR37316">
    <property type="entry name" value="TEICHOIC ACID GLYCEROL-PHOSPHATE PRIMASE"/>
    <property type="match status" value="1"/>
</dbReference>
<keyword evidence="6" id="KW-0472">Membrane</keyword>
<dbReference type="Proteomes" id="UP000266016">
    <property type="component" value="Unassembled WGS sequence"/>
</dbReference>
<keyword evidence="3" id="KW-1003">Cell membrane</keyword>
<reference evidence="8 9" key="1">
    <citation type="submission" date="2018-08" db="EMBL/GenBank/DDBJ databases">
        <title>Bacillus jemisoniae sp. nov., Bacillus chryseoplanitiae sp. nov., Bacillus resnikiae sp. nov., and Bacillus frankliniae sp. nov., isolated from Viking spacecraft and associated surfaces.</title>
        <authorList>
            <person name="Seuylemezian A."/>
            <person name="Vaishampayan P."/>
        </authorList>
    </citation>
    <scope>NUCLEOTIDE SEQUENCE [LARGE SCALE GENOMIC DNA]</scope>
    <source>
        <strain evidence="8 9">MA001</strain>
    </source>
</reference>
<proteinExistence type="inferred from homology"/>